<proteinExistence type="predicted"/>
<comment type="caution">
    <text evidence="2">The sequence shown here is derived from an EMBL/GenBank/DDBJ whole genome shotgun (WGS) entry which is preliminary data.</text>
</comment>
<name>A0ABS2RI24_9ACTN</name>
<accession>A0ABS2RI24</accession>
<evidence type="ECO:0000313" key="3">
    <source>
        <dbReference type="Proteomes" id="UP000704762"/>
    </source>
</evidence>
<evidence type="ECO:0008006" key="4">
    <source>
        <dbReference type="Google" id="ProtNLM"/>
    </source>
</evidence>
<reference evidence="2 3" key="1">
    <citation type="submission" date="2021-01" db="EMBL/GenBank/DDBJ databases">
        <title>Sequencing the genomes of 1000 actinobacteria strains.</title>
        <authorList>
            <person name="Klenk H.-P."/>
        </authorList>
    </citation>
    <scope>NUCLEOTIDE SEQUENCE [LARGE SCALE GENOMIC DNA]</scope>
    <source>
        <strain evidence="2 3">DSM 18662</strain>
    </source>
</reference>
<feature type="transmembrane region" description="Helical" evidence="1">
    <location>
        <begin position="55"/>
        <end position="73"/>
    </location>
</feature>
<organism evidence="2 3">
    <name type="scientific">Microlunatus panaciterrae</name>
    <dbReference type="NCBI Taxonomy" id="400768"/>
    <lineage>
        <taxon>Bacteria</taxon>
        <taxon>Bacillati</taxon>
        <taxon>Actinomycetota</taxon>
        <taxon>Actinomycetes</taxon>
        <taxon>Propionibacteriales</taxon>
        <taxon>Propionibacteriaceae</taxon>
        <taxon>Microlunatus</taxon>
    </lineage>
</organism>
<dbReference type="EMBL" id="JAFBCF010000001">
    <property type="protein sequence ID" value="MBM7798222.1"/>
    <property type="molecule type" value="Genomic_DNA"/>
</dbReference>
<keyword evidence="1" id="KW-0472">Membrane</keyword>
<evidence type="ECO:0000256" key="1">
    <source>
        <dbReference type="SAM" id="Phobius"/>
    </source>
</evidence>
<protein>
    <recommendedName>
        <fullName evidence="4">SPW repeat-containing protein</fullName>
    </recommendedName>
</protein>
<dbReference type="Proteomes" id="UP000704762">
    <property type="component" value="Unassembled WGS sequence"/>
</dbReference>
<keyword evidence="3" id="KW-1185">Reference proteome</keyword>
<evidence type="ECO:0000313" key="2">
    <source>
        <dbReference type="EMBL" id="MBM7798222.1"/>
    </source>
</evidence>
<feature type="transmembrane region" description="Helical" evidence="1">
    <location>
        <begin position="17"/>
        <end position="35"/>
    </location>
</feature>
<dbReference type="RefSeq" id="WP_204916796.1">
    <property type="nucleotide sequence ID" value="NZ_BAAAQP010000011.1"/>
</dbReference>
<keyword evidence="1" id="KW-0812">Transmembrane</keyword>
<feature type="transmembrane region" description="Helical" evidence="1">
    <location>
        <begin position="118"/>
        <end position="140"/>
    </location>
</feature>
<sequence>MTVVEAKQRQSITSRRVGYIVAILVNGAMFGLINVTPGWRAVPFLTSETPQVVGLVNASIVASAVVNAIYLFNDARWLRACGDLVATSIGLVALIRVWQVFPFDYGATSFDWVLLTRIVLVVGIAGSIIAIIVALATLALRAREAASRTT</sequence>
<keyword evidence="1" id="KW-1133">Transmembrane helix</keyword>
<gene>
    <name evidence="2" type="ORF">JOE57_001143</name>
</gene>
<feature type="transmembrane region" description="Helical" evidence="1">
    <location>
        <begin position="80"/>
        <end position="98"/>
    </location>
</feature>